<keyword evidence="7" id="KW-0472">Membrane</keyword>
<dbReference type="GO" id="GO:0004222">
    <property type="term" value="F:metalloendopeptidase activity"/>
    <property type="evidence" value="ECO:0007669"/>
    <property type="project" value="TreeGrafter"/>
</dbReference>
<reference evidence="11" key="1">
    <citation type="submission" date="2010-08" db="EMBL/GenBank/DDBJ databases">
        <title>Genome sequence of Parvularcula bermudensis HTCC2503.</title>
        <authorList>
            <person name="Kang D.-M."/>
            <person name="Oh H.-M."/>
            <person name="Cho J.-C."/>
        </authorList>
    </citation>
    <scope>NUCLEOTIDE SEQUENCE [LARGE SCALE GENOMIC DNA]</scope>
    <source>
        <strain evidence="11">ATCC BAA-594 / HTCC2503 / KCTC 12087</strain>
    </source>
</reference>
<feature type="transmembrane region" description="Helical" evidence="7">
    <location>
        <begin position="33"/>
        <end position="55"/>
    </location>
</feature>
<organism evidence="10 11">
    <name type="scientific">Parvularcula bermudensis (strain ATCC BAA-594 / HTCC2503 / KCTC 12087)</name>
    <dbReference type="NCBI Taxonomy" id="314260"/>
    <lineage>
        <taxon>Bacteria</taxon>
        <taxon>Pseudomonadati</taxon>
        <taxon>Pseudomonadota</taxon>
        <taxon>Alphaproteobacteria</taxon>
        <taxon>Parvularculales</taxon>
        <taxon>Parvularculaceae</taxon>
        <taxon>Parvularcula</taxon>
    </lineage>
</organism>
<dbReference type="SUPFAM" id="SSF51261">
    <property type="entry name" value="Duplicated hybrid motif"/>
    <property type="match status" value="1"/>
</dbReference>
<protein>
    <submittedName>
        <fullName evidence="10">Uncharacterized protein</fullName>
    </submittedName>
</protein>
<dbReference type="CDD" id="cd12797">
    <property type="entry name" value="M23_peptidase"/>
    <property type="match status" value="1"/>
</dbReference>
<accession>E0TB86</accession>
<dbReference type="KEGG" id="pbr:PB2503_01047"/>
<comment type="cofactor">
    <cofactor evidence="1">
        <name>Zn(2+)</name>
        <dbReference type="ChEBI" id="CHEBI:29105"/>
    </cofactor>
</comment>
<feature type="domain" description="DUF5930" evidence="9">
    <location>
        <begin position="4"/>
        <end position="323"/>
    </location>
</feature>
<evidence type="ECO:0000313" key="11">
    <source>
        <dbReference type="Proteomes" id="UP000001302"/>
    </source>
</evidence>
<keyword evidence="7" id="KW-1133">Transmembrane helix</keyword>
<keyword evidence="11" id="KW-1185">Reference proteome</keyword>
<dbReference type="Pfam" id="PF01551">
    <property type="entry name" value="Peptidase_M23"/>
    <property type="match status" value="1"/>
</dbReference>
<dbReference type="HOGENOM" id="CLU_029425_2_1_5"/>
<evidence type="ECO:0000256" key="7">
    <source>
        <dbReference type="SAM" id="Phobius"/>
    </source>
</evidence>
<proteinExistence type="predicted"/>
<dbReference type="AlphaFoldDB" id="E0TB86"/>
<evidence type="ECO:0000259" key="9">
    <source>
        <dbReference type="Pfam" id="PF19353"/>
    </source>
</evidence>
<evidence type="ECO:0000256" key="3">
    <source>
        <dbReference type="ARBA" id="ARBA00022723"/>
    </source>
</evidence>
<keyword evidence="6" id="KW-0482">Metalloprotease</keyword>
<dbReference type="Pfam" id="PF19353">
    <property type="entry name" value="DUF5930"/>
    <property type="match status" value="1"/>
</dbReference>
<dbReference type="InterPro" id="IPR016047">
    <property type="entry name" value="M23ase_b-sheet_dom"/>
</dbReference>
<dbReference type="GO" id="GO:0046872">
    <property type="term" value="F:metal ion binding"/>
    <property type="evidence" value="ECO:0007669"/>
    <property type="project" value="UniProtKB-KW"/>
</dbReference>
<evidence type="ECO:0000313" key="10">
    <source>
        <dbReference type="EMBL" id="ADM08290.1"/>
    </source>
</evidence>
<dbReference type="EMBL" id="CP002156">
    <property type="protein sequence ID" value="ADM08290.1"/>
    <property type="molecule type" value="Genomic_DNA"/>
</dbReference>
<evidence type="ECO:0000256" key="5">
    <source>
        <dbReference type="ARBA" id="ARBA00022833"/>
    </source>
</evidence>
<evidence type="ECO:0000256" key="6">
    <source>
        <dbReference type="ARBA" id="ARBA00023049"/>
    </source>
</evidence>
<dbReference type="InterPro" id="IPR011055">
    <property type="entry name" value="Dup_hybrid_motif"/>
</dbReference>
<name>E0TB86_PARBH</name>
<dbReference type="GO" id="GO:0006508">
    <property type="term" value="P:proteolysis"/>
    <property type="evidence" value="ECO:0007669"/>
    <property type="project" value="UniProtKB-KW"/>
</dbReference>
<dbReference type="PANTHER" id="PTHR21666">
    <property type="entry name" value="PEPTIDASE-RELATED"/>
    <property type="match status" value="1"/>
</dbReference>
<dbReference type="FunFam" id="2.70.70.10:FF:000006">
    <property type="entry name" value="M23 family peptidase"/>
    <property type="match status" value="1"/>
</dbReference>
<dbReference type="InterPro" id="IPR050570">
    <property type="entry name" value="Cell_wall_metabolism_enzyme"/>
</dbReference>
<keyword evidence="3" id="KW-0479">Metal-binding</keyword>
<evidence type="ECO:0000256" key="4">
    <source>
        <dbReference type="ARBA" id="ARBA00022801"/>
    </source>
</evidence>
<dbReference type="PANTHER" id="PTHR21666:SF288">
    <property type="entry name" value="CELL DIVISION PROTEIN YTFB"/>
    <property type="match status" value="1"/>
</dbReference>
<dbReference type="RefSeq" id="WP_013299264.1">
    <property type="nucleotide sequence ID" value="NC_014414.1"/>
</dbReference>
<dbReference type="eggNOG" id="COG0739">
    <property type="taxonomic scope" value="Bacteria"/>
</dbReference>
<evidence type="ECO:0000259" key="8">
    <source>
        <dbReference type="Pfam" id="PF01551"/>
    </source>
</evidence>
<gene>
    <name evidence="10" type="ordered locus">PB2503_01047</name>
</gene>
<keyword evidence="4" id="KW-0378">Hydrolase</keyword>
<keyword evidence="2" id="KW-0645">Protease</keyword>
<keyword evidence="7" id="KW-0812">Transmembrane</keyword>
<evidence type="ECO:0000256" key="1">
    <source>
        <dbReference type="ARBA" id="ARBA00001947"/>
    </source>
</evidence>
<evidence type="ECO:0000256" key="2">
    <source>
        <dbReference type="ARBA" id="ARBA00022670"/>
    </source>
</evidence>
<dbReference type="STRING" id="314260.PB2503_01047"/>
<dbReference type="OrthoDB" id="9805070at2"/>
<keyword evidence="5" id="KW-0862">Zinc</keyword>
<dbReference type="InterPro" id="IPR045974">
    <property type="entry name" value="DUF5930"/>
</dbReference>
<dbReference type="Gene3D" id="2.70.70.10">
    <property type="entry name" value="Glucose Permease (Domain IIA)"/>
    <property type="match status" value="1"/>
</dbReference>
<feature type="domain" description="M23ase beta-sheet core" evidence="8">
    <location>
        <begin position="342"/>
        <end position="436"/>
    </location>
</feature>
<dbReference type="Proteomes" id="UP000001302">
    <property type="component" value="Chromosome"/>
</dbReference>
<sequence>MGRKIGRFFRERQIYHRSEGVVRFIKLSARTQIAMATILGTALLWVAYASVNVVFKEQIIVAKDQERRDQEAAYRRRLQTAEGAYEEIQALNYAYEREFDAAITGLTREYEALRSLVENKAAVDRRFQALAENLSAAGAPGGTRRQSTNRLMIDPVGREPTPRQSRISALREEALNSVQGNRVAAGIDDAVLQRVRQDSAALSARQVVLMASLEEDMRRAIRERQRILGHTGVDLSPMVSSVRQSTADAQYSAVAPAPTDDGSFIGQGGPFIPADLGSDASPTDPTAYFRSAARVHDTFTELVTLNEALSAVPLSQPLKVPHRMTSRFGIRWDPMRRNVRAAHKGLDFAAPRNSPLLATAPGKVTFAGWRSGFGRTVEIDHGNGFKTRFAHMNRIKVKAGDVVELHDVVGLMGSTGRSTGTHLHYEIHYRGRQVDPLKFIEAGRYVFES</sequence>
<reference evidence="10 11" key="2">
    <citation type="journal article" date="2011" name="J. Bacteriol.">
        <title>Complete genome sequence of strain HTCC2503T of Parvularcula bermudensis, the type species of the order "Parvularculales" in the class Alphaproteobacteria.</title>
        <authorList>
            <person name="Oh H.M."/>
            <person name="Kang I."/>
            <person name="Vergin K.L."/>
            <person name="Kang D."/>
            <person name="Rhee K.H."/>
            <person name="Giovannoni S.J."/>
            <person name="Cho J.C."/>
        </authorList>
    </citation>
    <scope>NUCLEOTIDE SEQUENCE [LARGE SCALE GENOMIC DNA]</scope>
    <source>
        <strain evidence="11">ATCC BAA-594 / HTCC2503 / KCTC 12087</strain>
    </source>
</reference>